<keyword evidence="6" id="KW-0809">Transit peptide</keyword>
<keyword evidence="8" id="KW-0472">Membrane</keyword>
<organism evidence="10 11">
    <name type="scientific">Cinnamomum micranthum f. kanehirae</name>
    <dbReference type="NCBI Taxonomy" id="337451"/>
    <lineage>
        <taxon>Eukaryota</taxon>
        <taxon>Viridiplantae</taxon>
        <taxon>Streptophyta</taxon>
        <taxon>Embryophyta</taxon>
        <taxon>Tracheophyta</taxon>
        <taxon>Spermatophyta</taxon>
        <taxon>Magnoliopsida</taxon>
        <taxon>Magnoliidae</taxon>
        <taxon>Laurales</taxon>
        <taxon>Lauraceae</taxon>
        <taxon>Cinnamomum</taxon>
    </lineage>
</organism>
<feature type="region of interest" description="Disordered" evidence="9">
    <location>
        <begin position="368"/>
        <end position="446"/>
    </location>
</feature>
<keyword evidence="3" id="KW-0150">Chloroplast</keyword>
<feature type="compositionally biased region" description="Pro residues" evidence="9">
    <location>
        <begin position="422"/>
        <end position="446"/>
    </location>
</feature>
<dbReference type="Proteomes" id="UP000283530">
    <property type="component" value="Unassembled WGS sequence"/>
</dbReference>
<name>A0A3S3P4M0_9MAGN</name>
<protein>
    <submittedName>
        <fullName evidence="10">Rhodanese-like domain-containing protein 4, chloroplastic</fullName>
    </submittedName>
</protein>
<dbReference type="PANTHER" id="PTHR47377">
    <property type="entry name" value="RHODANESE-LIKE DOMAIN-CONTAINING PROTEIN 4, CHLOROPLASTIC"/>
    <property type="match status" value="1"/>
</dbReference>
<dbReference type="AlphaFoldDB" id="A0A3S3P4M0"/>
<accession>A0A3S3P4M0</accession>
<comment type="caution">
    <text evidence="10">The sequence shown here is derived from an EMBL/GenBank/DDBJ whole genome shotgun (WGS) entry which is preliminary data.</text>
</comment>
<keyword evidence="11" id="KW-1185">Reference proteome</keyword>
<dbReference type="SUPFAM" id="SSF52821">
    <property type="entry name" value="Rhodanese/Cell cycle control phosphatase"/>
    <property type="match status" value="1"/>
</dbReference>
<keyword evidence="5" id="KW-0812">Transmembrane</keyword>
<comment type="subcellular location">
    <subcellularLocation>
        <location evidence="2">Membrane</location>
    </subcellularLocation>
    <subcellularLocation>
        <location evidence="1">Plastid</location>
        <location evidence="1">Chloroplast</location>
    </subcellularLocation>
</comment>
<evidence type="ECO:0000256" key="4">
    <source>
        <dbReference type="ARBA" id="ARBA00022640"/>
    </source>
</evidence>
<evidence type="ECO:0000256" key="1">
    <source>
        <dbReference type="ARBA" id="ARBA00004229"/>
    </source>
</evidence>
<evidence type="ECO:0000256" key="3">
    <source>
        <dbReference type="ARBA" id="ARBA00022528"/>
    </source>
</evidence>
<evidence type="ECO:0000256" key="5">
    <source>
        <dbReference type="ARBA" id="ARBA00022692"/>
    </source>
</evidence>
<reference evidence="10 11" key="1">
    <citation type="journal article" date="2019" name="Nat. Plants">
        <title>Stout camphor tree genome fills gaps in understanding of flowering plant genome evolution.</title>
        <authorList>
            <person name="Chaw S.M."/>
            <person name="Liu Y.C."/>
            <person name="Wu Y.W."/>
            <person name="Wang H.Y."/>
            <person name="Lin C.I."/>
            <person name="Wu C.S."/>
            <person name="Ke H.M."/>
            <person name="Chang L.Y."/>
            <person name="Hsu C.Y."/>
            <person name="Yang H.T."/>
            <person name="Sudianto E."/>
            <person name="Hsu M.H."/>
            <person name="Wu K.P."/>
            <person name="Wang L.N."/>
            <person name="Leebens-Mack J.H."/>
            <person name="Tsai I.J."/>
        </authorList>
    </citation>
    <scope>NUCLEOTIDE SEQUENCE [LARGE SCALE GENOMIC DNA]</scope>
    <source>
        <strain evidence="11">cv. Chaw 1501</strain>
        <tissue evidence="10">Young leaves</tissue>
    </source>
</reference>
<dbReference type="PANTHER" id="PTHR47377:SF1">
    <property type="entry name" value="RHODANESE-LIKE DOMAIN-CONTAINING PROTEIN 4, CHLOROPLASTIC"/>
    <property type="match status" value="1"/>
</dbReference>
<keyword evidence="4" id="KW-0934">Plastid</keyword>
<dbReference type="STRING" id="337451.A0A3S3P4M0"/>
<dbReference type="InterPro" id="IPR036873">
    <property type="entry name" value="Rhodanese-like_dom_sf"/>
</dbReference>
<dbReference type="EMBL" id="QPKB01000010">
    <property type="protein sequence ID" value="RWR93247.1"/>
    <property type="molecule type" value="Genomic_DNA"/>
</dbReference>
<dbReference type="Gene3D" id="3.40.250.10">
    <property type="entry name" value="Rhodanese-like domain"/>
    <property type="match status" value="1"/>
</dbReference>
<proteinExistence type="predicted"/>
<evidence type="ECO:0000256" key="8">
    <source>
        <dbReference type="ARBA" id="ARBA00023136"/>
    </source>
</evidence>
<evidence type="ECO:0000256" key="7">
    <source>
        <dbReference type="ARBA" id="ARBA00022989"/>
    </source>
</evidence>
<evidence type="ECO:0000256" key="6">
    <source>
        <dbReference type="ARBA" id="ARBA00022946"/>
    </source>
</evidence>
<dbReference type="InterPro" id="IPR044240">
    <property type="entry name" value="STR4-like"/>
</dbReference>
<gene>
    <name evidence="10" type="ORF">CKAN_02248800</name>
</gene>
<evidence type="ECO:0000256" key="2">
    <source>
        <dbReference type="ARBA" id="ARBA00004370"/>
    </source>
</evidence>
<evidence type="ECO:0000313" key="10">
    <source>
        <dbReference type="EMBL" id="RWR93247.1"/>
    </source>
</evidence>
<dbReference type="FunFam" id="3.40.250.10:FF:000044">
    <property type="entry name" value="Rhodanese-like domain-containing protein 4, chloroplastic"/>
    <property type="match status" value="1"/>
</dbReference>
<dbReference type="OrthoDB" id="1927399at2759"/>
<dbReference type="GO" id="GO:0009535">
    <property type="term" value="C:chloroplast thylakoid membrane"/>
    <property type="evidence" value="ECO:0007669"/>
    <property type="project" value="UniProtKB-ARBA"/>
</dbReference>
<keyword evidence="7" id="KW-1133">Transmembrane helix</keyword>
<sequence length="446" mass="47138">MEVLNAAGLTPVSVHKPTISSERRTEPRKLFSVPSTPPFKLPKPAVAAGGGIALLSAVLNGSGFADALTYEEALDQSMSSLPFSGPSDFDLGGLLDGFLKFVNENPPVVAGGIALLAVPLVLAQILKKPKSWGVESAKIAFAKLSEQADAELLDIRAPIEFRKVGKPDIRGLKKKKVVSIAYKGDDKPGFLDKLSSKFKEPGNTTLYILDKFDGNSELVAELATVNGFKAAYAIKDGAEGPRGWMSSGLPWLAPSKALSIDFSNIKDAIDSLGDGTDALSVTLGLAVATGLGALAFTEVETVLQVLGSVALVQFVTKKLLFAEDRKQTLQQVDEFVTTKVAPTELLDEIKMIGKALLPPVKEISLLPAGAEGSQSTNTAASPIEKVDEIPAATPPKVEAAAELPQINSVPKNEVEEQVAPAPQRPLSPYPWYPDFKPPASPSPSKP</sequence>
<evidence type="ECO:0000313" key="11">
    <source>
        <dbReference type="Proteomes" id="UP000283530"/>
    </source>
</evidence>
<evidence type="ECO:0000256" key="9">
    <source>
        <dbReference type="SAM" id="MobiDB-lite"/>
    </source>
</evidence>